<evidence type="ECO:0000313" key="1">
    <source>
        <dbReference type="EMBL" id="KAH7946710.1"/>
    </source>
</evidence>
<dbReference type="AlphaFoldDB" id="A0A9D4SSB7"/>
<comment type="caution">
    <text evidence="1">The sequence shown here is derived from an EMBL/GenBank/DDBJ whole genome shotgun (WGS) entry which is preliminary data.</text>
</comment>
<gene>
    <name evidence="1" type="ORF">HPB52_003767</name>
</gene>
<sequence>MSHFPEFADVDSELELCAGLVNEEIIRLLLAESESDDDYDSSATAQQTQAERMQAFATL</sequence>
<name>A0A9D4SSB7_RHISA</name>
<organism evidence="1 2">
    <name type="scientific">Rhipicephalus sanguineus</name>
    <name type="common">Brown dog tick</name>
    <name type="synonym">Ixodes sanguineus</name>
    <dbReference type="NCBI Taxonomy" id="34632"/>
    <lineage>
        <taxon>Eukaryota</taxon>
        <taxon>Metazoa</taxon>
        <taxon>Ecdysozoa</taxon>
        <taxon>Arthropoda</taxon>
        <taxon>Chelicerata</taxon>
        <taxon>Arachnida</taxon>
        <taxon>Acari</taxon>
        <taxon>Parasitiformes</taxon>
        <taxon>Ixodida</taxon>
        <taxon>Ixodoidea</taxon>
        <taxon>Ixodidae</taxon>
        <taxon>Rhipicephalinae</taxon>
        <taxon>Rhipicephalus</taxon>
        <taxon>Rhipicephalus</taxon>
    </lineage>
</organism>
<dbReference type="EMBL" id="JABSTV010001252">
    <property type="protein sequence ID" value="KAH7946710.1"/>
    <property type="molecule type" value="Genomic_DNA"/>
</dbReference>
<evidence type="ECO:0000313" key="2">
    <source>
        <dbReference type="Proteomes" id="UP000821837"/>
    </source>
</evidence>
<reference evidence="1" key="2">
    <citation type="submission" date="2021-09" db="EMBL/GenBank/DDBJ databases">
        <authorList>
            <person name="Jia N."/>
            <person name="Wang J."/>
            <person name="Shi W."/>
            <person name="Du L."/>
            <person name="Sun Y."/>
            <person name="Zhan W."/>
            <person name="Jiang J."/>
            <person name="Wang Q."/>
            <person name="Zhang B."/>
            <person name="Ji P."/>
            <person name="Sakyi L.B."/>
            <person name="Cui X."/>
            <person name="Yuan T."/>
            <person name="Jiang B."/>
            <person name="Yang W."/>
            <person name="Lam T.T.-Y."/>
            <person name="Chang Q."/>
            <person name="Ding S."/>
            <person name="Wang X."/>
            <person name="Zhu J."/>
            <person name="Ruan X."/>
            <person name="Zhao L."/>
            <person name="Wei J."/>
            <person name="Que T."/>
            <person name="Du C."/>
            <person name="Cheng J."/>
            <person name="Dai P."/>
            <person name="Han X."/>
            <person name="Huang E."/>
            <person name="Gao Y."/>
            <person name="Liu J."/>
            <person name="Shao H."/>
            <person name="Ye R."/>
            <person name="Li L."/>
            <person name="Wei W."/>
            <person name="Wang X."/>
            <person name="Wang C."/>
            <person name="Huo Q."/>
            <person name="Li W."/>
            <person name="Guo W."/>
            <person name="Chen H."/>
            <person name="Chen S."/>
            <person name="Zhou L."/>
            <person name="Zhou L."/>
            <person name="Ni X."/>
            <person name="Tian J."/>
            <person name="Zhou Y."/>
            <person name="Sheng Y."/>
            <person name="Liu T."/>
            <person name="Pan Y."/>
            <person name="Xia L."/>
            <person name="Li J."/>
            <person name="Zhao F."/>
            <person name="Cao W."/>
        </authorList>
    </citation>
    <scope>NUCLEOTIDE SEQUENCE</scope>
    <source>
        <strain evidence="1">Rsan-2018</strain>
        <tissue evidence="1">Larvae</tissue>
    </source>
</reference>
<dbReference type="Proteomes" id="UP000821837">
    <property type="component" value="Chromosome 6"/>
</dbReference>
<accession>A0A9D4SSB7</accession>
<keyword evidence="2" id="KW-1185">Reference proteome</keyword>
<proteinExistence type="predicted"/>
<protein>
    <submittedName>
        <fullName evidence="1">Uncharacterized protein</fullName>
    </submittedName>
</protein>
<reference evidence="1" key="1">
    <citation type="journal article" date="2020" name="Cell">
        <title>Large-Scale Comparative Analyses of Tick Genomes Elucidate Their Genetic Diversity and Vector Capacities.</title>
        <authorList>
            <consortium name="Tick Genome and Microbiome Consortium (TIGMIC)"/>
            <person name="Jia N."/>
            <person name="Wang J."/>
            <person name="Shi W."/>
            <person name="Du L."/>
            <person name="Sun Y."/>
            <person name="Zhan W."/>
            <person name="Jiang J.F."/>
            <person name="Wang Q."/>
            <person name="Zhang B."/>
            <person name="Ji P."/>
            <person name="Bell-Sakyi L."/>
            <person name="Cui X.M."/>
            <person name="Yuan T.T."/>
            <person name="Jiang B.G."/>
            <person name="Yang W.F."/>
            <person name="Lam T.T."/>
            <person name="Chang Q.C."/>
            <person name="Ding S.J."/>
            <person name="Wang X.J."/>
            <person name="Zhu J.G."/>
            <person name="Ruan X.D."/>
            <person name="Zhao L."/>
            <person name="Wei J.T."/>
            <person name="Ye R.Z."/>
            <person name="Que T.C."/>
            <person name="Du C.H."/>
            <person name="Zhou Y.H."/>
            <person name="Cheng J.X."/>
            <person name="Dai P.F."/>
            <person name="Guo W.B."/>
            <person name="Han X.H."/>
            <person name="Huang E.J."/>
            <person name="Li L.F."/>
            <person name="Wei W."/>
            <person name="Gao Y.C."/>
            <person name="Liu J.Z."/>
            <person name="Shao H.Z."/>
            <person name="Wang X."/>
            <person name="Wang C.C."/>
            <person name="Yang T.C."/>
            <person name="Huo Q.B."/>
            <person name="Li W."/>
            <person name="Chen H.Y."/>
            <person name="Chen S.E."/>
            <person name="Zhou L.G."/>
            <person name="Ni X.B."/>
            <person name="Tian J.H."/>
            <person name="Sheng Y."/>
            <person name="Liu T."/>
            <person name="Pan Y.S."/>
            <person name="Xia L.Y."/>
            <person name="Li J."/>
            <person name="Zhao F."/>
            <person name="Cao W.C."/>
        </authorList>
    </citation>
    <scope>NUCLEOTIDE SEQUENCE</scope>
    <source>
        <strain evidence="1">Rsan-2018</strain>
    </source>
</reference>